<accession>A0AAW8DJ58</accession>
<dbReference type="AlphaFoldDB" id="A0AAW8DJ58"/>
<dbReference type="Proteomes" id="UP001230951">
    <property type="component" value="Unassembled WGS sequence"/>
</dbReference>
<evidence type="ECO:0000313" key="2">
    <source>
        <dbReference type="EMBL" id="MDP9905484.1"/>
    </source>
</evidence>
<dbReference type="Pfam" id="PF01547">
    <property type="entry name" value="SBP_bac_1"/>
    <property type="match status" value="1"/>
</dbReference>
<keyword evidence="2" id="KW-0813">Transport</keyword>
<evidence type="ECO:0000313" key="5">
    <source>
        <dbReference type="Proteomes" id="UP001242995"/>
    </source>
</evidence>
<dbReference type="Proteomes" id="UP001242995">
    <property type="component" value="Unassembled WGS sequence"/>
</dbReference>
<name>A0AAW8DJ58_9MICC</name>
<proteinExistence type="predicted"/>
<protein>
    <submittedName>
        <fullName evidence="2">Multiple sugar transport system substrate-binding protein</fullName>
    </submittedName>
</protein>
<reference evidence="2 4" key="1">
    <citation type="submission" date="2023-07" db="EMBL/GenBank/DDBJ databases">
        <title>Sorghum-associated microbial communities from plants grown in Nebraska, USA.</title>
        <authorList>
            <person name="Schachtman D."/>
        </authorList>
    </citation>
    <scope>NUCLEOTIDE SEQUENCE</scope>
    <source>
        <strain evidence="2">DS1006</strain>
        <strain evidence="3 4">DS1016</strain>
    </source>
</reference>
<evidence type="ECO:0000313" key="3">
    <source>
        <dbReference type="EMBL" id="MDQ0178776.1"/>
    </source>
</evidence>
<evidence type="ECO:0000256" key="1">
    <source>
        <dbReference type="SAM" id="SignalP"/>
    </source>
</evidence>
<evidence type="ECO:0000313" key="4">
    <source>
        <dbReference type="Proteomes" id="UP001230951"/>
    </source>
</evidence>
<feature type="signal peptide" evidence="1">
    <location>
        <begin position="1"/>
        <end position="26"/>
    </location>
</feature>
<keyword evidence="2" id="KW-0762">Sugar transport</keyword>
<dbReference type="InterPro" id="IPR050490">
    <property type="entry name" value="Bact_solute-bd_prot1"/>
</dbReference>
<dbReference type="PANTHER" id="PTHR43649">
    <property type="entry name" value="ARABINOSE-BINDING PROTEIN-RELATED"/>
    <property type="match status" value="1"/>
</dbReference>
<sequence length="420" mass="44473">MIKAASTLTAVALAAALLTGCSGSSSDSGNNNDDGPVTLTYWDFMDPSQNNPRAAALKQNLENFHKENPNITVQLSTVSFGDMISRLPQTAAAGQTPDVVKMFAPVVPQIAAAQVYQPLPEEAKQITDWLRPVDKLADKDGKQVAVPYDYRTCTLYYNDKILKQIGAAVPTTWDQVAEVAGKAAKAGFTGFGTGFSGVDNSAIISTFFDCFMSEVGQAISNQDGKASFNTEKGKEFADFLVKLKNAGGMPPSVVGDQYSTVADGLQNGTVAMSALGTERLLTLQKANPDIKSATLPKTSNGSDTGSTFGWTLGIGAGSKHAKAAWKFIQYMTSPKAGALMATGGDVPTRSSTFQEPYFTTPAAKTVLDVSNFVKDHSEPHIYPDNWIAIAGGLANAGQQLYLNNSSADDFMKSAQDAANK</sequence>
<gene>
    <name evidence="2" type="ORF">J2S90_002455</name>
    <name evidence="3" type="ORF">J2S93_000183</name>
</gene>
<dbReference type="PROSITE" id="PS51257">
    <property type="entry name" value="PROKAR_LIPOPROTEIN"/>
    <property type="match status" value="1"/>
</dbReference>
<dbReference type="InterPro" id="IPR006059">
    <property type="entry name" value="SBP"/>
</dbReference>
<dbReference type="RefSeq" id="WP_306961551.1">
    <property type="nucleotide sequence ID" value="NZ_JAUSRG010000006.1"/>
</dbReference>
<dbReference type="PANTHER" id="PTHR43649:SF12">
    <property type="entry name" value="DIACETYLCHITOBIOSE BINDING PROTEIN DASA"/>
    <property type="match status" value="1"/>
</dbReference>
<comment type="caution">
    <text evidence="2">The sequence shown here is derived from an EMBL/GenBank/DDBJ whole genome shotgun (WGS) entry which is preliminary data.</text>
</comment>
<keyword evidence="1" id="KW-0732">Signal</keyword>
<feature type="chain" id="PRO_5043331117" evidence="1">
    <location>
        <begin position="27"/>
        <end position="420"/>
    </location>
</feature>
<organism evidence="2 5">
    <name type="scientific">Arthrobacter bambusae</name>
    <dbReference type="NCBI Taxonomy" id="1338426"/>
    <lineage>
        <taxon>Bacteria</taxon>
        <taxon>Bacillati</taxon>
        <taxon>Actinomycetota</taxon>
        <taxon>Actinomycetes</taxon>
        <taxon>Micrococcales</taxon>
        <taxon>Micrococcaceae</taxon>
        <taxon>Arthrobacter</taxon>
    </lineage>
</organism>
<dbReference type="EMBL" id="JAUSTF010000001">
    <property type="protein sequence ID" value="MDQ0178776.1"/>
    <property type="molecule type" value="Genomic_DNA"/>
</dbReference>
<dbReference type="Gene3D" id="3.40.190.10">
    <property type="entry name" value="Periplasmic binding protein-like II"/>
    <property type="match status" value="1"/>
</dbReference>
<dbReference type="EMBL" id="JAUSRG010000006">
    <property type="protein sequence ID" value="MDP9905484.1"/>
    <property type="molecule type" value="Genomic_DNA"/>
</dbReference>
<dbReference type="CDD" id="cd13585">
    <property type="entry name" value="PBP2_TMBP_like"/>
    <property type="match status" value="1"/>
</dbReference>
<keyword evidence="4" id="KW-1185">Reference proteome</keyword>
<dbReference type="SUPFAM" id="SSF53850">
    <property type="entry name" value="Periplasmic binding protein-like II"/>
    <property type="match status" value="1"/>
</dbReference>